<gene>
    <name evidence="1" type="ORF">EVAR_60710_1</name>
</gene>
<keyword evidence="2" id="KW-1185">Reference proteome</keyword>
<dbReference type="EMBL" id="BGZK01001705">
    <property type="protein sequence ID" value="GBP84909.1"/>
    <property type="molecule type" value="Genomic_DNA"/>
</dbReference>
<protein>
    <submittedName>
        <fullName evidence="1">Uncharacterized protein</fullName>
    </submittedName>
</protein>
<reference evidence="1 2" key="1">
    <citation type="journal article" date="2019" name="Commun. Biol.">
        <title>The bagworm genome reveals a unique fibroin gene that provides high tensile strength.</title>
        <authorList>
            <person name="Kono N."/>
            <person name="Nakamura H."/>
            <person name="Ohtoshi R."/>
            <person name="Tomita M."/>
            <person name="Numata K."/>
            <person name="Arakawa K."/>
        </authorList>
    </citation>
    <scope>NUCLEOTIDE SEQUENCE [LARGE SCALE GENOMIC DNA]</scope>
</reference>
<dbReference type="Proteomes" id="UP000299102">
    <property type="component" value="Unassembled WGS sequence"/>
</dbReference>
<proteinExistence type="predicted"/>
<sequence length="125" mass="14284">MCVLASYKLEPRALSELIAGKGVESKANVELKARTISEPELKAISLRGVRKFRHTLFTGHSPLRSSRVFNFRMVIVASLGGFLDLRKAPLDLLRHYLEEKRKQRHIRHGFARQNTKQAATPLFLF</sequence>
<evidence type="ECO:0000313" key="2">
    <source>
        <dbReference type="Proteomes" id="UP000299102"/>
    </source>
</evidence>
<dbReference type="AlphaFoldDB" id="A0A4C1ZD80"/>
<evidence type="ECO:0000313" key="1">
    <source>
        <dbReference type="EMBL" id="GBP84909.1"/>
    </source>
</evidence>
<accession>A0A4C1ZD80</accession>
<comment type="caution">
    <text evidence="1">The sequence shown here is derived from an EMBL/GenBank/DDBJ whole genome shotgun (WGS) entry which is preliminary data.</text>
</comment>
<name>A0A4C1ZD80_EUMVA</name>
<organism evidence="1 2">
    <name type="scientific">Eumeta variegata</name>
    <name type="common">Bagworm moth</name>
    <name type="synonym">Eumeta japonica</name>
    <dbReference type="NCBI Taxonomy" id="151549"/>
    <lineage>
        <taxon>Eukaryota</taxon>
        <taxon>Metazoa</taxon>
        <taxon>Ecdysozoa</taxon>
        <taxon>Arthropoda</taxon>
        <taxon>Hexapoda</taxon>
        <taxon>Insecta</taxon>
        <taxon>Pterygota</taxon>
        <taxon>Neoptera</taxon>
        <taxon>Endopterygota</taxon>
        <taxon>Lepidoptera</taxon>
        <taxon>Glossata</taxon>
        <taxon>Ditrysia</taxon>
        <taxon>Tineoidea</taxon>
        <taxon>Psychidae</taxon>
        <taxon>Oiketicinae</taxon>
        <taxon>Eumeta</taxon>
    </lineage>
</organism>